<keyword evidence="1" id="KW-0812">Transmembrane</keyword>
<dbReference type="Proteomes" id="UP000886523">
    <property type="component" value="Unassembled WGS sequence"/>
</dbReference>
<keyword evidence="3" id="KW-1185">Reference proteome</keyword>
<keyword evidence="1" id="KW-1133">Transmembrane helix</keyword>
<gene>
    <name evidence="2" type="ORF">BS47DRAFT_1366183</name>
</gene>
<evidence type="ECO:0000256" key="1">
    <source>
        <dbReference type="SAM" id="Phobius"/>
    </source>
</evidence>
<evidence type="ECO:0000313" key="2">
    <source>
        <dbReference type="EMBL" id="KAF9508093.1"/>
    </source>
</evidence>
<name>A0A9P6ALQ2_9AGAM</name>
<organism evidence="2 3">
    <name type="scientific">Hydnum rufescens UP504</name>
    <dbReference type="NCBI Taxonomy" id="1448309"/>
    <lineage>
        <taxon>Eukaryota</taxon>
        <taxon>Fungi</taxon>
        <taxon>Dikarya</taxon>
        <taxon>Basidiomycota</taxon>
        <taxon>Agaricomycotina</taxon>
        <taxon>Agaricomycetes</taxon>
        <taxon>Cantharellales</taxon>
        <taxon>Hydnaceae</taxon>
        <taxon>Hydnum</taxon>
    </lineage>
</organism>
<comment type="caution">
    <text evidence="2">The sequence shown here is derived from an EMBL/GenBank/DDBJ whole genome shotgun (WGS) entry which is preliminary data.</text>
</comment>
<sequence>MNRTIQDVEEKRCEASANQDKANATLASFMKPILEPYGIGTKKTKAGSGWAFPGKQLGLKLHAKKYTLVGWPDKLPIPMPNRSKYSREDLLPFINNCAFGSMSHMHLRRWDTSGKHAISSFKSTISRNGSPRNQEHPDKIIGHIHILAHALSTMSIIAPIGILVLIPAPIHILNPTLDINLIGNHALTLIPKAPV</sequence>
<reference evidence="2" key="1">
    <citation type="journal article" date="2020" name="Nat. Commun.">
        <title>Large-scale genome sequencing of mycorrhizal fungi provides insights into the early evolution of symbiotic traits.</title>
        <authorList>
            <person name="Miyauchi S."/>
            <person name="Kiss E."/>
            <person name="Kuo A."/>
            <person name="Drula E."/>
            <person name="Kohler A."/>
            <person name="Sanchez-Garcia M."/>
            <person name="Morin E."/>
            <person name="Andreopoulos B."/>
            <person name="Barry K.W."/>
            <person name="Bonito G."/>
            <person name="Buee M."/>
            <person name="Carver A."/>
            <person name="Chen C."/>
            <person name="Cichocki N."/>
            <person name="Clum A."/>
            <person name="Culley D."/>
            <person name="Crous P.W."/>
            <person name="Fauchery L."/>
            <person name="Girlanda M."/>
            <person name="Hayes R.D."/>
            <person name="Keri Z."/>
            <person name="LaButti K."/>
            <person name="Lipzen A."/>
            <person name="Lombard V."/>
            <person name="Magnuson J."/>
            <person name="Maillard F."/>
            <person name="Murat C."/>
            <person name="Nolan M."/>
            <person name="Ohm R.A."/>
            <person name="Pangilinan J."/>
            <person name="Pereira M.F."/>
            <person name="Perotto S."/>
            <person name="Peter M."/>
            <person name="Pfister S."/>
            <person name="Riley R."/>
            <person name="Sitrit Y."/>
            <person name="Stielow J.B."/>
            <person name="Szollosi G."/>
            <person name="Zifcakova L."/>
            <person name="Stursova M."/>
            <person name="Spatafora J.W."/>
            <person name="Tedersoo L."/>
            <person name="Vaario L.M."/>
            <person name="Yamada A."/>
            <person name="Yan M."/>
            <person name="Wang P."/>
            <person name="Xu J."/>
            <person name="Bruns T."/>
            <person name="Baldrian P."/>
            <person name="Vilgalys R."/>
            <person name="Dunand C."/>
            <person name="Henrissat B."/>
            <person name="Grigoriev I.V."/>
            <person name="Hibbett D."/>
            <person name="Nagy L.G."/>
            <person name="Martin F.M."/>
        </authorList>
    </citation>
    <scope>NUCLEOTIDE SEQUENCE</scope>
    <source>
        <strain evidence="2">UP504</strain>
    </source>
</reference>
<dbReference type="EMBL" id="MU129065">
    <property type="protein sequence ID" value="KAF9508093.1"/>
    <property type="molecule type" value="Genomic_DNA"/>
</dbReference>
<accession>A0A9P6ALQ2</accession>
<evidence type="ECO:0000313" key="3">
    <source>
        <dbReference type="Proteomes" id="UP000886523"/>
    </source>
</evidence>
<feature type="transmembrane region" description="Helical" evidence="1">
    <location>
        <begin position="146"/>
        <end position="168"/>
    </location>
</feature>
<protein>
    <submittedName>
        <fullName evidence="2">Uncharacterized protein</fullName>
    </submittedName>
</protein>
<dbReference type="AlphaFoldDB" id="A0A9P6ALQ2"/>
<keyword evidence="1" id="KW-0472">Membrane</keyword>
<proteinExistence type="predicted"/>